<evidence type="ECO:0000313" key="1">
    <source>
        <dbReference type="EMBL" id="OGD01137.1"/>
    </source>
</evidence>
<proteinExistence type="predicted"/>
<comment type="caution">
    <text evidence="1">The sequence shown here is derived from an EMBL/GenBank/DDBJ whole genome shotgun (WGS) entry which is preliminary data.</text>
</comment>
<dbReference type="EMBL" id="MEXL01000052">
    <property type="protein sequence ID" value="OGD01137.1"/>
    <property type="molecule type" value="Genomic_DNA"/>
</dbReference>
<organism evidence="1 2">
    <name type="scientific">Candidatus Amesbacteria bacterium RIFCSPHIGHO2_12_FULL_48_14</name>
    <dbReference type="NCBI Taxonomy" id="1797257"/>
    <lineage>
        <taxon>Bacteria</taxon>
        <taxon>Candidatus Amesiibacteriota</taxon>
    </lineage>
</organism>
<dbReference type="Proteomes" id="UP000178993">
    <property type="component" value="Unassembled WGS sequence"/>
</dbReference>
<reference evidence="1 2" key="1">
    <citation type="journal article" date="2016" name="Nat. Commun.">
        <title>Thousands of microbial genomes shed light on interconnected biogeochemical processes in an aquifer system.</title>
        <authorList>
            <person name="Anantharaman K."/>
            <person name="Brown C.T."/>
            <person name="Hug L.A."/>
            <person name="Sharon I."/>
            <person name="Castelle C.J."/>
            <person name="Probst A.J."/>
            <person name="Thomas B.C."/>
            <person name="Singh A."/>
            <person name="Wilkins M.J."/>
            <person name="Karaoz U."/>
            <person name="Brodie E.L."/>
            <person name="Williams K.H."/>
            <person name="Hubbard S.S."/>
            <person name="Banfield J.F."/>
        </authorList>
    </citation>
    <scope>NUCLEOTIDE SEQUENCE [LARGE SCALE GENOMIC DNA]</scope>
</reference>
<gene>
    <name evidence="1" type="ORF">A3E17_00800</name>
</gene>
<evidence type="ECO:0000313" key="2">
    <source>
        <dbReference type="Proteomes" id="UP000178993"/>
    </source>
</evidence>
<protein>
    <submittedName>
        <fullName evidence="1">Uncharacterized protein</fullName>
    </submittedName>
</protein>
<accession>A0A1F4Z539</accession>
<sequence length="201" mass="21465">MKAVAIVFALISLLGLYALKTGISRTPQPTATPITPALETSTPAVSNIPPPPHLLTLSRNATGSAQVMLDAAGINISAVAFRLIHEFSASSEIKITDADPKLSGIQVMVNPDLIDQGWVYPVNLVTVDTSSRKLTIDLSAINITPQGYTPSGPQALATLDFTALRDLEESPLSFDLALTKVITKKGDELTLYNLPQILYLK</sequence>
<dbReference type="AlphaFoldDB" id="A0A1F4Z539"/>
<name>A0A1F4Z539_9BACT</name>